<name>A0A1H5HG11_9ACTN</name>
<evidence type="ECO:0000259" key="1">
    <source>
        <dbReference type="Pfam" id="PF05239"/>
    </source>
</evidence>
<dbReference type="GeneID" id="95516464"/>
<proteinExistence type="predicted"/>
<dbReference type="AlphaFoldDB" id="A0A1H5HG11"/>
<dbReference type="Gene3D" id="2.30.30.240">
    <property type="entry name" value="PRC-barrel domain"/>
    <property type="match status" value="2"/>
</dbReference>
<accession>A0A1H5HG11</accession>
<dbReference type="Proteomes" id="UP000182375">
    <property type="component" value="Unassembled WGS sequence"/>
</dbReference>
<feature type="domain" description="PRC-barrel" evidence="1">
    <location>
        <begin position="83"/>
        <end position="124"/>
    </location>
</feature>
<dbReference type="STRING" id="67331.SAMN04490357_7480"/>
<dbReference type="InterPro" id="IPR027275">
    <property type="entry name" value="PRC-brl_dom"/>
</dbReference>
<evidence type="ECO:0000313" key="3">
    <source>
        <dbReference type="Proteomes" id="UP000182375"/>
    </source>
</evidence>
<dbReference type="InterPro" id="IPR011033">
    <property type="entry name" value="PRC_barrel-like_sf"/>
</dbReference>
<protein>
    <submittedName>
        <fullName evidence="2">PRC-barrel domain-containing protein</fullName>
    </submittedName>
</protein>
<dbReference type="SUPFAM" id="SSF50346">
    <property type="entry name" value="PRC-barrel domain"/>
    <property type="match status" value="2"/>
</dbReference>
<sequence>MMLVSQAHGLPVITAEEAEELGLVSGLTIDPRTRSVVCVRLSGAPKHATTIGWDLIEGVGRSAVVVRSRASAGSGRDDFPTHHEILGKRVLTEHGTAHGTVKDVAFDTTTGHLHTLYTALGEISGNHLLGIGEYAVVVRGA</sequence>
<dbReference type="EMBL" id="FNTD01000004">
    <property type="protein sequence ID" value="SEE26897.1"/>
    <property type="molecule type" value="Genomic_DNA"/>
</dbReference>
<evidence type="ECO:0000313" key="2">
    <source>
        <dbReference type="EMBL" id="SEE26897.1"/>
    </source>
</evidence>
<reference evidence="2 3" key="1">
    <citation type="submission" date="2016-10" db="EMBL/GenBank/DDBJ databases">
        <authorList>
            <person name="de Groot N.N."/>
        </authorList>
    </citation>
    <scope>NUCLEOTIDE SEQUENCE [LARGE SCALE GENOMIC DNA]</scope>
    <source>
        <strain evidence="2 3">DSM 40306</strain>
    </source>
</reference>
<dbReference type="RefSeq" id="WP_074995812.1">
    <property type="nucleotide sequence ID" value="NZ_FNTD01000004.1"/>
</dbReference>
<gene>
    <name evidence="2" type="ORF">SAMN04490357_7480</name>
</gene>
<organism evidence="2 3">
    <name type="scientific">Streptomyces misionensis</name>
    <dbReference type="NCBI Taxonomy" id="67331"/>
    <lineage>
        <taxon>Bacteria</taxon>
        <taxon>Bacillati</taxon>
        <taxon>Actinomycetota</taxon>
        <taxon>Actinomycetes</taxon>
        <taxon>Kitasatosporales</taxon>
        <taxon>Streptomycetaceae</taxon>
        <taxon>Streptomyces</taxon>
    </lineage>
</organism>
<dbReference type="Pfam" id="PF05239">
    <property type="entry name" value="PRC"/>
    <property type="match status" value="1"/>
</dbReference>